<dbReference type="PANTHER" id="PTHR11799:SF12">
    <property type="entry name" value="PARAOXONASE-RELATED"/>
    <property type="match status" value="1"/>
</dbReference>
<protein>
    <submittedName>
        <fullName evidence="1">Uncharacterized protein</fullName>
    </submittedName>
</protein>
<proteinExistence type="predicted"/>
<keyword evidence="2" id="KW-1185">Reference proteome</keyword>
<dbReference type="EMBL" id="JBBBZM010000027">
    <property type="protein sequence ID" value="KAL0638032.1"/>
    <property type="molecule type" value="Genomic_DNA"/>
</dbReference>
<dbReference type="Gene3D" id="2.120.10.30">
    <property type="entry name" value="TolB, C-terminal domain"/>
    <property type="match status" value="1"/>
</dbReference>
<accession>A0ABR3GQ36</accession>
<evidence type="ECO:0000313" key="2">
    <source>
        <dbReference type="Proteomes" id="UP001447188"/>
    </source>
</evidence>
<dbReference type="InterPro" id="IPR051288">
    <property type="entry name" value="Serum_paraoxonase/arylesterase"/>
</dbReference>
<reference evidence="1 2" key="1">
    <citation type="submission" date="2024-02" db="EMBL/GenBank/DDBJ databases">
        <title>Discinaceae phylogenomics.</title>
        <authorList>
            <person name="Dirks A.C."/>
            <person name="James T.Y."/>
        </authorList>
    </citation>
    <scope>NUCLEOTIDE SEQUENCE [LARGE SCALE GENOMIC DNA]</scope>
    <source>
        <strain evidence="1 2">ACD0624</strain>
    </source>
</reference>
<dbReference type="PANTHER" id="PTHR11799">
    <property type="entry name" value="PARAOXONASE"/>
    <property type="match status" value="1"/>
</dbReference>
<gene>
    <name evidence="1" type="ORF">Q9L58_002968</name>
</gene>
<name>A0ABR3GQ36_9PEZI</name>
<organism evidence="1 2">
    <name type="scientific">Discina gigas</name>
    <dbReference type="NCBI Taxonomy" id="1032678"/>
    <lineage>
        <taxon>Eukaryota</taxon>
        <taxon>Fungi</taxon>
        <taxon>Dikarya</taxon>
        <taxon>Ascomycota</taxon>
        <taxon>Pezizomycotina</taxon>
        <taxon>Pezizomycetes</taxon>
        <taxon>Pezizales</taxon>
        <taxon>Discinaceae</taxon>
        <taxon>Discina</taxon>
    </lineage>
</organism>
<evidence type="ECO:0000313" key="1">
    <source>
        <dbReference type="EMBL" id="KAL0638032.1"/>
    </source>
</evidence>
<dbReference type="InterPro" id="IPR011042">
    <property type="entry name" value="6-blade_b-propeller_TolB-like"/>
</dbReference>
<sequence>MDMDAPRAVKQSISLPGSLVQVLVPHFSRTYTLLGFGRDTAFYSSPAYTAPFDRMCATQHADRFLGCEDMHLVTLGERTVIFTACLSTLSDRARVSSELRPADTARRIATNASAPADKIFRWDLDSDDVAELSLSGFTGDAAFHGFDINQLPDGTLSLYAINHALSGSSIEKFTHDPSTTVLSHTASIPAPADTNPNDIYTLPHLDAVNAFYITSDHHYSTGLPRFVEDFSRRPWGSVRYHSGDDWTVALPHVAGANGITGDKRGPGGGRIYVSALLAGEVIVADEDSGVVTEVQRVPLGFMGDNVALTAEGTDLYVAGHAMPLVVGKHIEEGLVAAGSVVARIGTAQLGSGFFGGGFTAVPNVEEVLVDVGGRWVNASTTAVFRTRGGDAEEGGDLYVTGLTGRGILKCTGLK</sequence>
<dbReference type="SUPFAM" id="SSF63829">
    <property type="entry name" value="Calcium-dependent phosphotriesterase"/>
    <property type="match status" value="1"/>
</dbReference>
<dbReference type="Proteomes" id="UP001447188">
    <property type="component" value="Unassembled WGS sequence"/>
</dbReference>
<comment type="caution">
    <text evidence="1">The sequence shown here is derived from an EMBL/GenBank/DDBJ whole genome shotgun (WGS) entry which is preliminary data.</text>
</comment>